<evidence type="ECO:0000313" key="10">
    <source>
        <dbReference type="RefSeq" id="XP_022244696.1"/>
    </source>
</evidence>
<dbReference type="InterPro" id="IPR052771">
    <property type="entry name" value="Neurotrophin_sig_adaptor"/>
</dbReference>
<comment type="subcellular location">
    <subcellularLocation>
        <location evidence="1">Target cell membrane</location>
    </subcellularLocation>
</comment>
<keyword evidence="7" id="KW-1133">Transmembrane helix</keyword>
<dbReference type="RefSeq" id="XP_022244696.1">
    <property type="nucleotide sequence ID" value="XM_022388988.1"/>
</dbReference>
<dbReference type="PANTHER" id="PTHR24116">
    <property type="entry name" value="KINASE D-INTERACTING SUBSTRATE OF 220 KDA"/>
    <property type="match status" value="1"/>
</dbReference>
<keyword evidence="5" id="KW-1053">Target membrane</keyword>
<evidence type="ECO:0000256" key="3">
    <source>
        <dbReference type="ARBA" id="ARBA00022537"/>
    </source>
</evidence>
<feature type="domain" description="KAP NTPase" evidence="8">
    <location>
        <begin position="385"/>
        <end position="835"/>
    </location>
</feature>
<feature type="repeat" description="ANK" evidence="6">
    <location>
        <begin position="121"/>
        <end position="153"/>
    </location>
</feature>
<evidence type="ECO:0000256" key="4">
    <source>
        <dbReference type="ARBA" id="ARBA00023028"/>
    </source>
</evidence>
<keyword evidence="9" id="KW-1185">Reference proteome</keyword>
<evidence type="ECO:0000256" key="7">
    <source>
        <dbReference type="SAM" id="Phobius"/>
    </source>
</evidence>
<dbReference type="Pfam" id="PF12796">
    <property type="entry name" value="Ank_2"/>
    <property type="match status" value="3"/>
</dbReference>
<accession>A0ABM1SM40</accession>
<reference evidence="10" key="1">
    <citation type="submission" date="2025-08" db="UniProtKB">
        <authorList>
            <consortium name="RefSeq"/>
        </authorList>
    </citation>
    <scope>IDENTIFICATION</scope>
    <source>
        <tissue evidence="10">Muscle</tissue>
    </source>
</reference>
<feature type="repeat" description="ANK" evidence="6">
    <location>
        <begin position="55"/>
        <end position="87"/>
    </location>
</feature>
<dbReference type="Pfam" id="PF00023">
    <property type="entry name" value="Ank"/>
    <property type="match status" value="1"/>
</dbReference>
<keyword evidence="6" id="KW-0040">ANK repeat</keyword>
<evidence type="ECO:0000259" key="8">
    <source>
        <dbReference type="Pfam" id="PF07693"/>
    </source>
</evidence>
<dbReference type="PROSITE" id="PS50297">
    <property type="entry name" value="ANK_REP_REGION"/>
    <property type="match status" value="4"/>
</dbReference>
<evidence type="ECO:0000256" key="5">
    <source>
        <dbReference type="ARBA" id="ARBA00023298"/>
    </source>
</evidence>
<dbReference type="SMART" id="SM00248">
    <property type="entry name" value="ANK"/>
    <property type="match status" value="9"/>
</dbReference>
<dbReference type="InterPro" id="IPR036770">
    <property type="entry name" value="Ankyrin_rpt-contain_sf"/>
</dbReference>
<dbReference type="InterPro" id="IPR011646">
    <property type="entry name" value="KAP_P-loop"/>
</dbReference>
<proteinExistence type="predicted"/>
<keyword evidence="4" id="KW-0528">Neurotoxin</keyword>
<dbReference type="Gene3D" id="1.25.40.20">
    <property type="entry name" value="Ankyrin repeat-containing domain"/>
    <property type="match status" value="3"/>
</dbReference>
<feature type="repeat" description="ANK" evidence="6">
    <location>
        <begin position="154"/>
        <end position="186"/>
    </location>
</feature>
<evidence type="ECO:0000256" key="1">
    <source>
        <dbReference type="ARBA" id="ARBA00004175"/>
    </source>
</evidence>
<keyword evidence="3" id="KW-1052">Target cell membrane</keyword>
<feature type="repeat" description="ANK" evidence="6">
    <location>
        <begin position="187"/>
        <end position="219"/>
    </location>
</feature>
<protein>
    <submittedName>
        <fullName evidence="10">Kinase D-interacting substrate of 220 kDa-like</fullName>
    </submittedName>
</protein>
<feature type="transmembrane region" description="Helical" evidence="7">
    <location>
        <begin position="467"/>
        <end position="489"/>
    </location>
</feature>
<feature type="transmembrane region" description="Helical" evidence="7">
    <location>
        <begin position="601"/>
        <end position="622"/>
    </location>
</feature>
<keyword evidence="7" id="KW-0812">Transmembrane</keyword>
<name>A0ABM1SM40_LIMPO</name>
<evidence type="ECO:0000256" key="6">
    <source>
        <dbReference type="PROSITE-ProRule" id="PRU00023"/>
    </source>
</evidence>
<keyword evidence="2" id="KW-0268">Exocytosis</keyword>
<feature type="transmembrane region" description="Helical" evidence="7">
    <location>
        <begin position="664"/>
        <end position="688"/>
    </location>
</feature>
<dbReference type="Proteomes" id="UP000694941">
    <property type="component" value="Unplaced"/>
</dbReference>
<evidence type="ECO:0000313" key="9">
    <source>
        <dbReference type="Proteomes" id="UP000694941"/>
    </source>
</evidence>
<keyword evidence="4" id="KW-0800">Toxin</keyword>
<feature type="transmembrane region" description="Helical" evidence="7">
    <location>
        <begin position="442"/>
        <end position="460"/>
    </location>
</feature>
<keyword evidence="4" id="KW-0638">Presynaptic neurotoxin</keyword>
<dbReference type="GeneID" id="106461896"/>
<evidence type="ECO:0000256" key="2">
    <source>
        <dbReference type="ARBA" id="ARBA00022483"/>
    </source>
</evidence>
<dbReference type="InterPro" id="IPR002110">
    <property type="entry name" value="Ankyrin_rpt"/>
</dbReference>
<dbReference type="PANTHER" id="PTHR24116:SF0">
    <property type="entry name" value="KINASE D-INTERACTING SUBSTRATE OF 220 KDA"/>
    <property type="match status" value="1"/>
</dbReference>
<feature type="repeat" description="ANK" evidence="6">
    <location>
        <begin position="88"/>
        <end position="120"/>
    </location>
</feature>
<feature type="repeat" description="ANK" evidence="6">
    <location>
        <begin position="279"/>
        <end position="311"/>
    </location>
</feature>
<dbReference type="Pfam" id="PF07693">
    <property type="entry name" value="KAP_NTPase"/>
    <property type="match status" value="1"/>
</dbReference>
<keyword evidence="7" id="KW-0472">Membrane</keyword>
<organism evidence="9 10">
    <name type="scientific">Limulus polyphemus</name>
    <name type="common">Atlantic horseshoe crab</name>
    <dbReference type="NCBI Taxonomy" id="6850"/>
    <lineage>
        <taxon>Eukaryota</taxon>
        <taxon>Metazoa</taxon>
        <taxon>Ecdysozoa</taxon>
        <taxon>Arthropoda</taxon>
        <taxon>Chelicerata</taxon>
        <taxon>Merostomata</taxon>
        <taxon>Xiphosura</taxon>
        <taxon>Limulidae</taxon>
        <taxon>Limulus</taxon>
    </lineage>
</organism>
<dbReference type="PROSITE" id="PS50088">
    <property type="entry name" value="ANK_REPEAT"/>
    <property type="match status" value="6"/>
</dbReference>
<sequence>MFRRMSLYAVRRSSMPRMTNASFTALSSLVTEGNVAVLHSFLESKRCNPDERDEIGQTLLMLACQTGQMCVIQELLRQGADINAEDYDNWTPLLNAAKEGYVDIVTELVECGADIHHRDMGGWTALMWTSYKGHTEIARFLLDHCAMPNIYDQNHISCLVWAAGRGHTQIVRDLINHGAKVNSGDKNGTTPLVWACRKGYLEIVDQLLEAGANPDTAGMHATRAGHFPVVDALLKKYADTDVQGTDKKTAFYWAVEKGYVDIVRIILAANPNLEIPTKDGDTPLMKATRNRNIEIVQMLVDKKAKVSTQDRKGDTALHIAMRARSKAIVEILLRNPKNSQLLYRPNRSGETPYNIDTSHQKCILSQIFGARRLNTNEDSENMLGYDLYSSALADILSEPSLSMPISVGLYARWGSGKSFLLDKLEDEMRSFCVQWLESVYEFSWLVFLVVIFIATTMGLITMLTTSLWSVGLSVGAGICVSSYIVLAMVKYGSLQYEWNWACKASLYLGTKLNSLSTLLKVVFCHPPTGRTDKNTSCVRFLFTDQTKVSASAGDTSVANIVSSLFSAIEDEFGFLTTRLYRVFRPKPVSSQTWKWRRLCCIPYFVIFLAILGCIVAAVILLITTEVNGEVEPEMDEMDENVDELDDDITKTSYVPKLYMGSKPIIIALACVVGLAIISNLQMLVRLVISLFVSHQRRIHHNLHRGSGDNNEGRLSILKSEVETMTTLVKCLDGFVEQQTRLVVIFDGLDSCEQEKVLRVLDAVHLLFSDVNAPFVVILAIDPHIIVKAIESNIHRIFRNSNIRGPDYLRNIVHLPFYLQNSGLRRVRAAQQTAAITAKRSTSYWNEEKECDRAATTMVSCFETVTGYINVNTMCW</sequence>
<dbReference type="SUPFAM" id="SSF48403">
    <property type="entry name" value="Ankyrin repeat"/>
    <property type="match status" value="1"/>
</dbReference>
<gene>
    <name evidence="10" type="primary">LOC106461896</name>
</gene>